<dbReference type="InterPro" id="IPR015421">
    <property type="entry name" value="PyrdxlP-dep_Trfase_major"/>
</dbReference>
<dbReference type="InterPro" id="IPR015422">
    <property type="entry name" value="PyrdxlP-dep_Trfase_small"/>
</dbReference>
<dbReference type="Pfam" id="PF00266">
    <property type="entry name" value="Aminotran_5"/>
    <property type="match status" value="1"/>
</dbReference>
<dbReference type="Gene3D" id="3.40.640.10">
    <property type="entry name" value="Type I PLP-dependent aspartate aminotransferase-like (Major domain)"/>
    <property type="match status" value="1"/>
</dbReference>
<comment type="pathway">
    <text evidence="2">Amino-acid biosynthesis; L-serine biosynthesis; L-serine from 3-phospho-D-glycerate: step 2/3.</text>
</comment>
<evidence type="ECO:0000313" key="13">
    <source>
        <dbReference type="EMBL" id="SUZ61867.1"/>
    </source>
</evidence>
<dbReference type="AlphaFoldDB" id="A0A381P620"/>
<organism evidence="13">
    <name type="scientific">marine metagenome</name>
    <dbReference type="NCBI Taxonomy" id="408172"/>
    <lineage>
        <taxon>unclassified sequences</taxon>
        <taxon>metagenomes</taxon>
        <taxon>ecological metagenomes</taxon>
    </lineage>
</organism>
<protein>
    <recommendedName>
        <fullName evidence="4">phosphoserine transaminase</fullName>
        <ecNumber evidence="4">2.6.1.52</ecNumber>
    </recommendedName>
</protein>
<dbReference type="Gene3D" id="3.90.1150.10">
    <property type="entry name" value="Aspartate Aminotransferase, domain 1"/>
    <property type="match status" value="1"/>
</dbReference>
<comment type="cofactor">
    <cofactor evidence="1">
        <name>pyridoxal 5'-phosphate</name>
        <dbReference type="ChEBI" id="CHEBI:597326"/>
    </cofactor>
</comment>
<evidence type="ECO:0000256" key="11">
    <source>
        <dbReference type="ARBA" id="ARBA00049007"/>
    </source>
</evidence>
<dbReference type="NCBIfam" id="NF003764">
    <property type="entry name" value="PRK05355.1"/>
    <property type="match status" value="1"/>
</dbReference>
<evidence type="ECO:0000256" key="10">
    <source>
        <dbReference type="ARBA" id="ARBA00047630"/>
    </source>
</evidence>
<evidence type="ECO:0000256" key="3">
    <source>
        <dbReference type="ARBA" id="ARBA00006904"/>
    </source>
</evidence>
<evidence type="ECO:0000259" key="12">
    <source>
        <dbReference type="Pfam" id="PF00266"/>
    </source>
</evidence>
<evidence type="ECO:0000256" key="5">
    <source>
        <dbReference type="ARBA" id="ARBA00022576"/>
    </source>
</evidence>
<dbReference type="PIRSF" id="PIRSF000525">
    <property type="entry name" value="SerC"/>
    <property type="match status" value="1"/>
</dbReference>
<dbReference type="InterPro" id="IPR022278">
    <property type="entry name" value="Pser_aminoTfrase"/>
</dbReference>
<evidence type="ECO:0000256" key="7">
    <source>
        <dbReference type="ARBA" id="ARBA00022679"/>
    </source>
</evidence>
<evidence type="ECO:0000256" key="6">
    <source>
        <dbReference type="ARBA" id="ARBA00022605"/>
    </source>
</evidence>
<comment type="catalytic activity">
    <reaction evidence="11">
        <text>O-phospho-L-serine + 2-oxoglutarate = 3-phosphooxypyruvate + L-glutamate</text>
        <dbReference type="Rhea" id="RHEA:14329"/>
        <dbReference type="ChEBI" id="CHEBI:16810"/>
        <dbReference type="ChEBI" id="CHEBI:18110"/>
        <dbReference type="ChEBI" id="CHEBI:29985"/>
        <dbReference type="ChEBI" id="CHEBI:57524"/>
        <dbReference type="EC" id="2.6.1.52"/>
    </reaction>
</comment>
<dbReference type="EC" id="2.6.1.52" evidence="4"/>
<evidence type="ECO:0000256" key="1">
    <source>
        <dbReference type="ARBA" id="ARBA00001933"/>
    </source>
</evidence>
<dbReference type="EMBL" id="UINC01000832">
    <property type="protein sequence ID" value="SUZ61867.1"/>
    <property type="molecule type" value="Genomic_DNA"/>
</dbReference>
<dbReference type="GO" id="GO:0005737">
    <property type="term" value="C:cytoplasm"/>
    <property type="evidence" value="ECO:0007669"/>
    <property type="project" value="TreeGrafter"/>
</dbReference>
<dbReference type="PANTHER" id="PTHR43247:SF1">
    <property type="entry name" value="PHOSPHOSERINE AMINOTRANSFERASE"/>
    <property type="match status" value="1"/>
</dbReference>
<dbReference type="PANTHER" id="PTHR43247">
    <property type="entry name" value="PHOSPHOSERINE AMINOTRANSFERASE"/>
    <property type="match status" value="1"/>
</dbReference>
<comment type="catalytic activity">
    <reaction evidence="10">
        <text>4-(phosphooxy)-L-threonine + 2-oxoglutarate = (R)-3-hydroxy-2-oxo-4-phosphooxybutanoate + L-glutamate</text>
        <dbReference type="Rhea" id="RHEA:16573"/>
        <dbReference type="ChEBI" id="CHEBI:16810"/>
        <dbReference type="ChEBI" id="CHEBI:29985"/>
        <dbReference type="ChEBI" id="CHEBI:58452"/>
        <dbReference type="ChEBI" id="CHEBI:58538"/>
        <dbReference type="EC" id="2.6.1.52"/>
    </reaction>
</comment>
<keyword evidence="7" id="KW-0808">Transferase</keyword>
<evidence type="ECO:0000256" key="8">
    <source>
        <dbReference type="ARBA" id="ARBA00022898"/>
    </source>
</evidence>
<dbReference type="FunFam" id="3.40.640.10:FF:000010">
    <property type="entry name" value="Phosphoserine aminotransferase"/>
    <property type="match status" value="1"/>
</dbReference>
<dbReference type="HAMAP" id="MF_00160">
    <property type="entry name" value="SerC_aminotrans_5"/>
    <property type="match status" value="1"/>
</dbReference>
<comment type="similarity">
    <text evidence="3">Belongs to the class-V pyridoxal-phosphate-dependent aminotransferase family. SerC subfamily.</text>
</comment>
<dbReference type="GO" id="GO:0030170">
    <property type="term" value="F:pyridoxal phosphate binding"/>
    <property type="evidence" value="ECO:0007669"/>
    <property type="project" value="TreeGrafter"/>
</dbReference>
<feature type="domain" description="Aminotransferase class V" evidence="12">
    <location>
        <begin position="5"/>
        <end position="351"/>
    </location>
</feature>
<dbReference type="GO" id="GO:0004648">
    <property type="term" value="F:O-phospho-L-serine:2-oxoglutarate aminotransferase activity"/>
    <property type="evidence" value="ECO:0007669"/>
    <property type="project" value="UniProtKB-EC"/>
</dbReference>
<evidence type="ECO:0000256" key="2">
    <source>
        <dbReference type="ARBA" id="ARBA00005099"/>
    </source>
</evidence>
<keyword evidence="6" id="KW-0028">Amino-acid biosynthesis</keyword>
<accession>A0A381P620</accession>
<proteinExistence type="inferred from homology"/>
<name>A0A381P620_9ZZZZ</name>
<keyword evidence="8" id="KW-0663">Pyridoxal phosphate</keyword>
<dbReference type="InterPro" id="IPR015424">
    <property type="entry name" value="PyrdxlP-dep_Trfase"/>
</dbReference>
<dbReference type="UniPathway" id="UPA00135">
    <property type="reaction ID" value="UER00197"/>
</dbReference>
<dbReference type="FunFam" id="3.90.1150.10:FF:000006">
    <property type="entry name" value="Phosphoserine aminotransferase"/>
    <property type="match status" value="1"/>
</dbReference>
<evidence type="ECO:0000256" key="4">
    <source>
        <dbReference type="ARBA" id="ARBA00013030"/>
    </source>
</evidence>
<keyword evidence="5" id="KW-0032">Aminotransferase</keyword>
<dbReference type="GO" id="GO:0006564">
    <property type="term" value="P:L-serine biosynthetic process"/>
    <property type="evidence" value="ECO:0007669"/>
    <property type="project" value="UniProtKB-KW"/>
</dbReference>
<sequence>MTNRVYNFSAGPAMLPTPVMQKIQEEFLNYQGLGASIVEISHRLPVFREILDAAESLFRELVGLPKNYRVLFMHGGAQMQFSAVPLNLMARNSHKGSYFITGRWGTLAEKEARRYGKTEVLMDGKEFDYRQIPEYDIGRLDQDTTSYAHLTSNNTLYGTRWQTFPQTGNVPLVVDATSDILSREMNYSLFGVVYAGLQKNLGTSGTGLVIVREDLLGNALPETPKLMNYALIDEQHSIPNTINVFAVYVMRLVLEWVKEQGGVPEMEKLAEQKSGLLYEVLDQSEFYRAVAHPEHRSTTNVTFHFSHEKLLEKFLAEADKEGLFALKGHASVGGARASLYNAMPLEGVEVLAQFMKEFERKNG</sequence>
<gene>
    <name evidence="13" type="ORF">METZ01_LOCUS14721</name>
</gene>
<evidence type="ECO:0000256" key="9">
    <source>
        <dbReference type="ARBA" id="ARBA00023299"/>
    </source>
</evidence>
<dbReference type="InterPro" id="IPR000192">
    <property type="entry name" value="Aminotrans_V_dom"/>
</dbReference>
<dbReference type="SUPFAM" id="SSF53383">
    <property type="entry name" value="PLP-dependent transferases"/>
    <property type="match status" value="1"/>
</dbReference>
<reference evidence="13" key="1">
    <citation type="submission" date="2018-05" db="EMBL/GenBank/DDBJ databases">
        <authorList>
            <person name="Lanie J.A."/>
            <person name="Ng W.-L."/>
            <person name="Kazmierczak K.M."/>
            <person name="Andrzejewski T.M."/>
            <person name="Davidsen T.M."/>
            <person name="Wayne K.J."/>
            <person name="Tettelin H."/>
            <person name="Glass J.I."/>
            <person name="Rusch D."/>
            <person name="Podicherti R."/>
            <person name="Tsui H.-C.T."/>
            <person name="Winkler M.E."/>
        </authorList>
    </citation>
    <scope>NUCLEOTIDE SEQUENCE</scope>
</reference>
<keyword evidence="9" id="KW-0718">Serine biosynthesis</keyword>